<accession>A0AAJ5F3R5</accession>
<keyword evidence="5" id="KW-0800">Toxin</keyword>
<feature type="binding site" evidence="5">
    <location>
        <position position="33"/>
    </location>
    <ligand>
        <name>Mg(2+)</name>
        <dbReference type="ChEBI" id="CHEBI:18420"/>
    </ligand>
</feature>
<gene>
    <name evidence="5" type="primary">vapC</name>
    <name evidence="7" type="ORF">FCS05_07075</name>
</gene>
<comment type="caution">
    <text evidence="7">The sequence shown here is derived from an EMBL/GenBank/DDBJ whole genome shotgun (WGS) entry which is preliminary data.</text>
</comment>
<comment type="function">
    <text evidence="5">Toxic component of a toxin-antitoxin (TA) system. An RNase.</text>
</comment>
<dbReference type="EC" id="3.1.-.-" evidence="5"/>
<organism evidence="7 8">
    <name type="scientific">Deinococcus metallilatus</name>
    <dbReference type="NCBI Taxonomy" id="1211322"/>
    <lineage>
        <taxon>Bacteria</taxon>
        <taxon>Thermotogati</taxon>
        <taxon>Deinococcota</taxon>
        <taxon>Deinococci</taxon>
        <taxon>Deinococcales</taxon>
        <taxon>Deinococcaceae</taxon>
        <taxon>Deinococcus</taxon>
    </lineage>
</organism>
<dbReference type="GO" id="GO:0000287">
    <property type="term" value="F:magnesium ion binding"/>
    <property type="evidence" value="ECO:0007669"/>
    <property type="project" value="UniProtKB-UniRule"/>
</dbReference>
<dbReference type="GO" id="GO:0016787">
    <property type="term" value="F:hydrolase activity"/>
    <property type="evidence" value="ECO:0007669"/>
    <property type="project" value="UniProtKB-KW"/>
</dbReference>
<dbReference type="Proteomes" id="UP000308000">
    <property type="component" value="Unassembled WGS sequence"/>
</dbReference>
<reference evidence="7 8" key="1">
    <citation type="submission" date="2019-04" db="EMBL/GenBank/DDBJ databases">
        <title>Deinococcus metalilatus MA1002 mutant No.5.</title>
        <authorList>
            <person name="Park W."/>
            <person name="Park C."/>
        </authorList>
    </citation>
    <scope>NUCLEOTIDE SEQUENCE [LARGE SCALE GENOMIC DNA]</scope>
    <source>
        <strain evidence="7 8">MA1002-m5</strain>
    </source>
</reference>
<proteinExistence type="inferred from homology"/>
<evidence type="ECO:0000256" key="1">
    <source>
        <dbReference type="ARBA" id="ARBA00022649"/>
    </source>
</evidence>
<evidence type="ECO:0000256" key="5">
    <source>
        <dbReference type="HAMAP-Rule" id="MF_00265"/>
    </source>
</evidence>
<evidence type="ECO:0000256" key="4">
    <source>
        <dbReference type="ARBA" id="ARBA00022801"/>
    </source>
</evidence>
<dbReference type="HAMAP" id="MF_00265">
    <property type="entry name" value="VapC_Nob1"/>
    <property type="match status" value="1"/>
</dbReference>
<comment type="cofactor">
    <cofactor evidence="5">
        <name>Mg(2+)</name>
        <dbReference type="ChEBI" id="CHEBI:18420"/>
    </cofactor>
</comment>
<feature type="binding site" evidence="5">
    <location>
        <position position="126"/>
    </location>
    <ligand>
        <name>Mg(2+)</name>
        <dbReference type="ChEBI" id="CHEBI:18420"/>
    </ligand>
</feature>
<dbReference type="SUPFAM" id="SSF88723">
    <property type="entry name" value="PIN domain-like"/>
    <property type="match status" value="1"/>
</dbReference>
<protein>
    <recommendedName>
        <fullName evidence="5">Ribonuclease VapC</fullName>
        <shortName evidence="5">RNase VapC</shortName>
        <ecNumber evidence="5">3.1.-.-</ecNumber>
    </recommendedName>
    <alternativeName>
        <fullName evidence="5">Toxin VapC</fullName>
    </alternativeName>
</protein>
<evidence type="ECO:0000259" key="6">
    <source>
        <dbReference type="Pfam" id="PF01850"/>
    </source>
</evidence>
<dbReference type="GO" id="GO:0004540">
    <property type="term" value="F:RNA nuclease activity"/>
    <property type="evidence" value="ECO:0007669"/>
    <property type="project" value="InterPro"/>
</dbReference>
<dbReference type="EMBL" id="VBRC01000004">
    <property type="protein sequence ID" value="TLK28919.1"/>
    <property type="molecule type" value="Genomic_DNA"/>
</dbReference>
<keyword evidence="5" id="KW-0460">Magnesium</keyword>
<dbReference type="InterPro" id="IPR022907">
    <property type="entry name" value="VapC_family"/>
</dbReference>
<dbReference type="Gene3D" id="3.40.50.1010">
    <property type="entry name" value="5'-nuclease"/>
    <property type="match status" value="1"/>
</dbReference>
<name>A0AAJ5F3R5_9DEIO</name>
<evidence type="ECO:0000313" key="7">
    <source>
        <dbReference type="EMBL" id="TLK28919.1"/>
    </source>
</evidence>
<dbReference type="GO" id="GO:0090729">
    <property type="term" value="F:toxin activity"/>
    <property type="evidence" value="ECO:0007669"/>
    <property type="project" value="UniProtKB-KW"/>
</dbReference>
<keyword evidence="4 5" id="KW-0378">Hydrolase</keyword>
<evidence type="ECO:0000256" key="3">
    <source>
        <dbReference type="ARBA" id="ARBA00022723"/>
    </source>
</evidence>
<evidence type="ECO:0000313" key="8">
    <source>
        <dbReference type="Proteomes" id="UP000308000"/>
    </source>
</evidence>
<evidence type="ECO:0000256" key="2">
    <source>
        <dbReference type="ARBA" id="ARBA00022722"/>
    </source>
</evidence>
<dbReference type="AlphaFoldDB" id="A0AAJ5F3R5"/>
<dbReference type="InterPro" id="IPR002716">
    <property type="entry name" value="PIN_dom"/>
</dbReference>
<dbReference type="InterPro" id="IPR029060">
    <property type="entry name" value="PIN-like_dom_sf"/>
</dbReference>
<keyword evidence="1 5" id="KW-1277">Toxin-antitoxin system</keyword>
<comment type="similarity">
    <text evidence="5">Belongs to the PINc/VapC protein family.</text>
</comment>
<feature type="domain" description="PIN" evidence="6">
    <location>
        <begin position="31"/>
        <end position="151"/>
    </location>
</feature>
<dbReference type="Pfam" id="PF01850">
    <property type="entry name" value="PIN"/>
    <property type="match status" value="1"/>
</dbReference>
<keyword evidence="3 5" id="KW-0479">Metal-binding</keyword>
<keyword evidence="2 5" id="KW-0540">Nuclease</keyword>
<sequence length="161" mass="17121">MAGTSRRNCWKNAGLRQNVPSPEAGAGRPLLLDASALLAFVRREPGGERVLESLSGGKHPCLVSAVQLVEVEGKLVSDGTSTPEQVARRIGQLGKLLTAVPFSPQAAQAAAFYYARRRPYNLSLGDALCLGTAEMLGADVMTAERAWAAIPDLPVQVQLIR</sequence>